<dbReference type="GO" id="GO:0005737">
    <property type="term" value="C:cytoplasm"/>
    <property type="evidence" value="ECO:0007669"/>
    <property type="project" value="TreeGrafter"/>
</dbReference>
<dbReference type="Gene3D" id="3.40.1190.10">
    <property type="entry name" value="Mur-like, catalytic domain"/>
    <property type="match status" value="1"/>
</dbReference>
<dbReference type="GO" id="GO:0005524">
    <property type="term" value="F:ATP binding"/>
    <property type="evidence" value="ECO:0007669"/>
    <property type="project" value="UniProtKB-KW"/>
</dbReference>
<evidence type="ECO:0000256" key="5">
    <source>
        <dbReference type="ARBA" id="ARBA00008276"/>
    </source>
</evidence>
<dbReference type="GO" id="GO:0004326">
    <property type="term" value="F:tetrahydrofolylpolyglutamate synthase activity"/>
    <property type="evidence" value="ECO:0007669"/>
    <property type="project" value="UniProtKB-EC"/>
</dbReference>
<dbReference type="PANTHER" id="PTHR11136">
    <property type="entry name" value="FOLYLPOLYGLUTAMATE SYNTHASE-RELATED"/>
    <property type="match status" value="1"/>
</dbReference>
<dbReference type="PROSITE" id="PS01012">
    <property type="entry name" value="FOLYLPOLYGLU_SYNT_2"/>
    <property type="match status" value="1"/>
</dbReference>
<evidence type="ECO:0000259" key="23">
    <source>
        <dbReference type="Pfam" id="PF02875"/>
    </source>
</evidence>
<evidence type="ECO:0000256" key="13">
    <source>
        <dbReference type="ARBA" id="ARBA00022842"/>
    </source>
</evidence>
<name>A0A2S4N8Y9_9FLAO</name>
<evidence type="ECO:0000256" key="14">
    <source>
        <dbReference type="ARBA" id="ARBA00022909"/>
    </source>
</evidence>
<evidence type="ECO:0000256" key="19">
    <source>
        <dbReference type="ARBA" id="ARBA00047808"/>
    </source>
</evidence>
<evidence type="ECO:0000313" key="25">
    <source>
        <dbReference type="EMBL" id="POS02161.1"/>
    </source>
</evidence>
<comment type="catalytic activity">
    <reaction evidence="19">
        <text>10-formyltetrahydrofolyl-(gamma-L-Glu)(n) + L-glutamate + ATP = 10-formyltetrahydrofolyl-(gamma-L-Glu)(n+1) + ADP + phosphate + H(+)</text>
        <dbReference type="Rhea" id="RHEA:51904"/>
        <dbReference type="Rhea" id="RHEA-COMP:13088"/>
        <dbReference type="Rhea" id="RHEA-COMP:14300"/>
        <dbReference type="ChEBI" id="CHEBI:15378"/>
        <dbReference type="ChEBI" id="CHEBI:29985"/>
        <dbReference type="ChEBI" id="CHEBI:30616"/>
        <dbReference type="ChEBI" id="CHEBI:43474"/>
        <dbReference type="ChEBI" id="CHEBI:134413"/>
        <dbReference type="ChEBI" id="CHEBI:456216"/>
        <dbReference type="EC" id="6.3.2.17"/>
    </reaction>
</comment>
<dbReference type="InterPro" id="IPR036615">
    <property type="entry name" value="Mur_ligase_C_dom_sf"/>
</dbReference>
<evidence type="ECO:0000259" key="24">
    <source>
        <dbReference type="Pfam" id="PF08245"/>
    </source>
</evidence>
<reference evidence="25 26" key="1">
    <citation type="submission" date="2018-01" db="EMBL/GenBank/DDBJ databases">
        <title>Genomic Encyclopedia of Type Strains, Phase I: the one thousand microbial genomes (KMG-I) project.</title>
        <authorList>
            <person name="Goeker M."/>
        </authorList>
    </citation>
    <scope>NUCLEOTIDE SEQUENCE [LARGE SCALE GENOMIC DNA]</scope>
    <source>
        <strain evidence="25 26">DSM 17960</strain>
    </source>
</reference>
<dbReference type="Pfam" id="PF08245">
    <property type="entry name" value="Mur_ligase_M"/>
    <property type="match status" value="1"/>
</dbReference>
<comment type="pathway">
    <text evidence="3">Cofactor biosynthesis; tetrahydrofolate biosynthesis; 7,8-dihydrofolate from 2-amino-4-hydroxy-6-hydroxymethyl-7,8-dihydropteridine diphosphate and 4-aminobenzoate: step 2/2.</text>
</comment>
<evidence type="ECO:0000256" key="15">
    <source>
        <dbReference type="ARBA" id="ARBA00030048"/>
    </source>
</evidence>
<evidence type="ECO:0000256" key="20">
    <source>
        <dbReference type="ARBA" id="ARBA00049035"/>
    </source>
</evidence>
<comment type="catalytic activity">
    <reaction evidence="18">
        <text>(6S)-5,6,7,8-tetrahydrofolyl-(gamma-L-Glu)(n) + L-glutamate + ATP = (6S)-5,6,7,8-tetrahydrofolyl-(gamma-L-Glu)(n+1) + ADP + phosphate + H(+)</text>
        <dbReference type="Rhea" id="RHEA:10580"/>
        <dbReference type="Rhea" id="RHEA-COMP:14738"/>
        <dbReference type="Rhea" id="RHEA-COMP:14740"/>
        <dbReference type="ChEBI" id="CHEBI:15378"/>
        <dbReference type="ChEBI" id="CHEBI:29985"/>
        <dbReference type="ChEBI" id="CHEBI:30616"/>
        <dbReference type="ChEBI" id="CHEBI:43474"/>
        <dbReference type="ChEBI" id="CHEBI:141005"/>
        <dbReference type="ChEBI" id="CHEBI:456216"/>
        <dbReference type="EC" id="6.3.2.17"/>
    </reaction>
</comment>
<dbReference type="AlphaFoldDB" id="A0A2S4N8Y9"/>
<dbReference type="Pfam" id="PF02875">
    <property type="entry name" value="Mur_ligase_C"/>
    <property type="match status" value="1"/>
</dbReference>
<evidence type="ECO:0000256" key="11">
    <source>
        <dbReference type="ARBA" id="ARBA00022741"/>
    </source>
</evidence>
<evidence type="ECO:0000256" key="7">
    <source>
        <dbReference type="ARBA" id="ARBA00013025"/>
    </source>
</evidence>
<dbReference type="PIRSF" id="PIRSF001563">
    <property type="entry name" value="Folylpolyglu_synth"/>
    <property type="match status" value="1"/>
</dbReference>
<comment type="function">
    <text evidence="2">Functions in two distinct reactions of the de novo folate biosynthetic pathway. Catalyzes the addition of a glutamate residue to dihydropteroate (7,8-dihydropteroate or H2Pte) to form dihydrofolate (7,8-dihydrofolate monoglutamate or H2Pte-Glu). Also catalyzes successive additions of L-glutamate to tetrahydrofolate or 10-formyltetrahydrofolate or 5,10-methylenetetrahydrofolate, leading to folylpolyglutamate derivatives.</text>
</comment>
<dbReference type="EC" id="6.3.2.12" evidence="6"/>
<comment type="cofactor">
    <cofactor evidence="1">
        <name>Mg(2+)</name>
        <dbReference type="ChEBI" id="CHEBI:18420"/>
    </cofactor>
</comment>
<evidence type="ECO:0000256" key="2">
    <source>
        <dbReference type="ARBA" id="ARBA00002714"/>
    </source>
</evidence>
<evidence type="ECO:0000256" key="1">
    <source>
        <dbReference type="ARBA" id="ARBA00001946"/>
    </source>
</evidence>
<evidence type="ECO:0000256" key="17">
    <source>
        <dbReference type="ARBA" id="ARBA00032510"/>
    </source>
</evidence>
<evidence type="ECO:0000256" key="18">
    <source>
        <dbReference type="ARBA" id="ARBA00047493"/>
    </source>
</evidence>
<keyword evidence="9 22" id="KW-0436">Ligase</keyword>
<feature type="domain" description="Mur ligase C-terminal" evidence="23">
    <location>
        <begin position="282"/>
        <end position="399"/>
    </location>
</feature>
<keyword evidence="10" id="KW-0479">Metal-binding</keyword>
<dbReference type="InterPro" id="IPR013221">
    <property type="entry name" value="Mur_ligase_cen"/>
</dbReference>
<dbReference type="NCBIfam" id="TIGR01499">
    <property type="entry name" value="folC"/>
    <property type="match status" value="1"/>
</dbReference>
<dbReference type="PANTHER" id="PTHR11136:SF0">
    <property type="entry name" value="DIHYDROFOLATE SYNTHETASE-RELATED"/>
    <property type="match status" value="1"/>
</dbReference>
<feature type="domain" description="Mur ligase central" evidence="24">
    <location>
        <begin position="51"/>
        <end position="210"/>
    </location>
</feature>
<dbReference type="InterPro" id="IPR001645">
    <property type="entry name" value="Folylpolyglutamate_synth"/>
</dbReference>
<dbReference type="FunFam" id="3.40.1190.10:FF:000011">
    <property type="entry name" value="Folylpolyglutamate synthase/dihydrofolate synthase"/>
    <property type="match status" value="1"/>
</dbReference>
<dbReference type="GO" id="GO:0046872">
    <property type="term" value="F:metal ion binding"/>
    <property type="evidence" value="ECO:0007669"/>
    <property type="project" value="UniProtKB-KW"/>
</dbReference>
<comment type="pathway">
    <text evidence="4">Cofactor biosynthesis; tetrahydrofolylpolyglutamate biosynthesis.</text>
</comment>
<keyword evidence="13" id="KW-0460">Magnesium</keyword>
<keyword evidence="26" id="KW-1185">Reference proteome</keyword>
<evidence type="ECO:0000256" key="12">
    <source>
        <dbReference type="ARBA" id="ARBA00022840"/>
    </source>
</evidence>
<dbReference type="RefSeq" id="WP_103725598.1">
    <property type="nucleotide sequence ID" value="NZ_PQNY01000005.1"/>
</dbReference>
<sequence length="407" mass="46256">MNYEQTLSWLFSQLPMYQTQGASAYKKDLTNTLFLSKYLHHPEKDLVCIHVAGTNGKGSTSHLLASVFQEAGYKVGLYTSPHLKDFRERIKINGKEIEKEYITAFVEKHKTFFESNHLSFFEMTVGLAFEYFKNKKTDIAIIEVGMGGRLDSTNIITPELAVITNIGLDHTQFLGNTLEQIALEKAGIIKPNVPVVVGEYTQETKKVFEKIALKNNAPIYFASDVQFEVDYSCPLLGDYQIKNKKTVRQALQIIQDKNRFNISEKHIEQGFLNVIKNTGLQGRWQQLGNQPSIVCDTAHNAHGLEIVMNQVKKQKYNHLHLVLGFVNDKNLEDIISFFPENAHYYFCKPNIPRGLDEKILAQKFAQHNRFGNVYNSVSDAYIASKKNAKPDDFIYIGGSTFVVAEIL</sequence>
<dbReference type="EC" id="6.3.2.17" evidence="7"/>
<evidence type="ECO:0000256" key="22">
    <source>
        <dbReference type="PIRNR" id="PIRNR001563"/>
    </source>
</evidence>
<dbReference type="InterPro" id="IPR004101">
    <property type="entry name" value="Mur_ligase_C"/>
</dbReference>
<dbReference type="SUPFAM" id="SSF53623">
    <property type="entry name" value="MurD-like peptide ligases, catalytic domain"/>
    <property type="match status" value="1"/>
</dbReference>
<dbReference type="SUPFAM" id="SSF53244">
    <property type="entry name" value="MurD-like peptide ligases, peptide-binding domain"/>
    <property type="match status" value="1"/>
</dbReference>
<keyword evidence="12 22" id="KW-0067">ATP-binding</keyword>
<dbReference type="GO" id="GO:0008841">
    <property type="term" value="F:dihydrofolate synthase activity"/>
    <property type="evidence" value="ECO:0007669"/>
    <property type="project" value="UniProtKB-EC"/>
</dbReference>
<evidence type="ECO:0000256" key="8">
    <source>
        <dbReference type="ARBA" id="ARBA00019357"/>
    </source>
</evidence>
<evidence type="ECO:0000256" key="16">
    <source>
        <dbReference type="ARBA" id="ARBA00030592"/>
    </source>
</evidence>
<comment type="catalytic activity">
    <reaction evidence="20">
        <text>(6R)-5,10-methylenetetrahydrofolyl-(gamma-L-Glu)(n) + L-glutamate + ATP = (6R)-5,10-methylenetetrahydrofolyl-(gamma-L-Glu)(n+1) + ADP + phosphate + H(+)</text>
        <dbReference type="Rhea" id="RHEA:51912"/>
        <dbReference type="Rhea" id="RHEA-COMP:13257"/>
        <dbReference type="Rhea" id="RHEA-COMP:13258"/>
        <dbReference type="ChEBI" id="CHEBI:15378"/>
        <dbReference type="ChEBI" id="CHEBI:29985"/>
        <dbReference type="ChEBI" id="CHEBI:30616"/>
        <dbReference type="ChEBI" id="CHEBI:43474"/>
        <dbReference type="ChEBI" id="CHEBI:136572"/>
        <dbReference type="ChEBI" id="CHEBI:456216"/>
        <dbReference type="EC" id="6.3.2.17"/>
    </reaction>
</comment>
<evidence type="ECO:0000256" key="9">
    <source>
        <dbReference type="ARBA" id="ARBA00022598"/>
    </source>
</evidence>
<dbReference type="OrthoDB" id="9809356at2"/>
<evidence type="ECO:0000256" key="4">
    <source>
        <dbReference type="ARBA" id="ARBA00005150"/>
    </source>
</evidence>
<dbReference type="Gene3D" id="3.90.190.20">
    <property type="entry name" value="Mur ligase, C-terminal domain"/>
    <property type="match status" value="1"/>
</dbReference>
<dbReference type="InterPro" id="IPR036565">
    <property type="entry name" value="Mur-like_cat_sf"/>
</dbReference>
<dbReference type="InterPro" id="IPR018109">
    <property type="entry name" value="Folylpolyglutamate_synth_CS"/>
</dbReference>
<keyword evidence="14" id="KW-0289">Folate biosynthesis</keyword>
<dbReference type="GO" id="GO:0046656">
    <property type="term" value="P:folic acid biosynthetic process"/>
    <property type="evidence" value="ECO:0007669"/>
    <property type="project" value="UniProtKB-KW"/>
</dbReference>
<protein>
    <recommendedName>
        <fullName evidence="8">Dihydrofolate synthase/folylpolyglutamate synthase</fullName>
        <ecNumber evidence="6">6.3.2.12</ecNumber>
        <ecNumber evidence="7">6.3.2.17</ecNumber>
    </recommendedName>
    <alternativeName>
        <fullName evidence="17">Folylpoly-gamma-glutamate synthetase-dihydrofolate synthetase</fullName>
    </alternativeName>
    <alternativeName>
        <fullName evidence="15">Folylpolyglutamate synthetase</fullName>
    </alternativeName>
    <alternativeName>
        <fullName evidence="16">Tetrahydrofolylpolyglutamate synthase</fullName>
    </alternativeName>
</protein>
<dbReference type="EMBL" id="PQNY01000005">
    <property type="protein sequence ID" value="POS02161.1"/>
    <property type="molecule type" value="Genomic_DNA"/>
</dbReference>
<comment type="similarity">
    <text evidence="5 22">Belongs to the folylpolyglutamate synthase family.</text>
</comment>
<evidence type="ECO:0000256" key="10">
    <source>
        <dbReference type="ARBA" id="ARBA00022723"/>
    </source>
</evidence>
<organism evidence="25 26">
    <name type="scientific">Flavobacterium croceum DSM 17960</name>
    <dbReference type="NCBI Taxonomy" id="1121886"/>
    <lineage>
        <taxon>Bacteria</taxon>
        <taxon>Pseudomonadati</taxon>
        <taxon>Bacteroidota</taxon>
        <taxon>Flavobacteriia</taxon>
        <taxon>Flavobacteriales</taxon>
        <taxon>Flavobacteriaceae</taxon>
        <taxon>Flavobacterium</taxon>
    </lineage>
</organism>
<gene>
    <name evidence="25" type="ORF">Q361_10554</name>
</gene>
<evidence type="ECO:0000256" key="3">
    <source>
        <dbReference type="ARBA" id="ARBA00004799"/>
    </source>
</evidence>
<comment type="caution">
    <text evidence="25">The sequence shown here is derived from an EMBL/GenBank/DDBJ whole genome shotgun (WGS) entry which is preliminary data.</text>
</comment>
<keyword evidence="11 22" id="KW-0547">Nucleotide-binding</keyword>
<comment type="catalytic activity">
    <reaction evidence="21">
        <text>7,8-dihydropteroate + L-glutamate + ATP = 7,8-dihydrofolate + ADP + phosphate + H(+)</text>
        <dbReference type="Rhea" id="RHEA:23584"/>
        <dbReference type="ChEBI" id="CHEBI:15378"/>
        <dbReference type="ChEBI" id="CHEBI:17839"/>
        <dbReference type="ChEBI" id="CHEBI:29985"/>
        <dbReference type="ChEBI" id="CHEBI:30616"/>
        <dbReference type="ChEBI" id="CHEBI:43474"/>
        <dbReference type="ChEBI" id="CHEBI:57451"/>
        <dbReference type="ChEBI" id="CHEBI:456216"/>
        <dbReference type="EC" id="6.3.2.12"/>
    </reaction>
</comment>
<proteinExistence type="inferred from homology"/>
<evidence type="ECO:0000313" key="26">
    <source>
        <dbReference type="Proteomes" id="UP000237056"/>
    </source>
</evidence>
<dbReference type="Proteomes" id="UP000237056">
    <property type="component" value="Unassembled WGS sequence"/>
</dbReference>
<accession>A0A2S4N8Y9</accession>
<evidence type="ECO:0000256" key="21">
    <source>
        <dbReference type="ARBA" id="ARBA00049161"/>
    </source>
</evidence>
<evidence type="ECO:0000256" key="6">
    <source>
        <dbReference type="ARBA" id="ARBA00013023"/>
    </source>
</evidence>